<dbReference type="NCBIfam" id="NF010623">
    <property type="entry name" value="PRK14016.1"/>
    <property type="match status" value="1"/>
</dbReference>
<dbReference type="InterPro" id="IPR011761">
    <property type="entry name" value="ATP-grasp"/>
</dbReference>
<dbReference type="PANTHER" id="PTHR23135:SF18">
    <property type="entry name" value="CYANOPHYCIN SYNTHETASE"/>
    <property type="match status" value="1"/>
</dbReference>
<evidence type="ECO:0000256" key="3">
    <source>
        <dbReference type="ARBA" id="ARBA00009060"/>
    </source>
</evidence>
<protein>
    <recommendedName>
        <fullName evidence="7">Cyanophycin synthetase</fullName>
        <ecNumber evidence="6">6.3.2.29</ecNumber>
        <ecNumber evidence="5">6.3.2.30</ecNumber>
    </recommendedName>
    <alternativeName>
        <fullName evidence="11">Cyanophycin synthase</fullName>
    </alternativeName>
</protein>
<dbReference type="Gene3D" id="3.40.1190.10">
    <property type="entry name" value="Mur-like, catalytic domain"/>
    <property type="match status" value="1"/>
</dbReference>
<dbReference type="EC" id="6.3.2.30" evidence="5"/>
<name>A0ABU1TWZ9_9BACL</name>
<evidence type="ECO:0000256" key="11">
    <source>
        <dbReference type="ARBA" id="ARBA00031353"/>
    </source>
</evidence>
<dbReference type="InterPro" id="IPR013651">
    <property type="entry name" value="ATP-grasp_RimK-type"/>
</dbReference>
<feature type="domain" description="ATP-grasp" evidence="15">
    <location>
        <begin position="219"/>
        <end position="472"/>
    </location>
</feature>
<keyword evidence="10 14" id="KW-0067">ATP-binding</keyword>
<dbReference type="PANTHER" id="PTHR23135">
    <property type="entry name" value="MUR LIGASE FAMILY MEMBER"/>
    <property type="match status" value="1"/>
</dbReference>
<evidence type="ECO:0000313" key="16">
    <source>
        <dbReference type="EMBL" id="MDR7071723.1"/>
    </source>
</evidence>
<dbReference type="Pfam" id="PF18921">
    <property type="entry name" value="Cyanophycin_syn"/>
    <property type="match status" value="1"/>
</dbReference>
<comment type="similarity">
    <text evidence="3">In the C-terminal section; belongs to the MurCDEF family.</text>
</comment>
<dbReference type="PROSITE" id="PS50975">
    <property type="entry name" value="ATP_GRASP"/>
    <property type="match status" value="1"/>
</dbReference>
<proteinExistence type="inferred from homology"/>
<keyword evidence="17" id="KW-1185">Reference proteome</keyword>
<evidence type="ECO:0000313" key="17">
    <source>
        <dbReference type="Proteomes" id="UP001258181"/>
    </source>
</evidence>
<accession>A0ABU1TWZ9</accession>
<dbReference type="Gene3D" id="3.30.470.20">
    <property type="entry name" value="ATP-grasp fold, B domain"/>
    <property type="match status" value="2"/>
</dbReference>
<dbReference type="InterPro" id="IPR004101">
    <property type="entry name" value="Mur_ligase_C"/>
</dbReference>
<evidence type="ECO:0000256" key="2">
    <source>
        <dbReference type="ARBA" id="ARBA00004752"/>
    </source>
</evidence>
<evidence type="ECO:0000256" key="1">
    <source>
        <dbReference type="ARBA" id="ARBA00003184"/>
    </source>
</evidence>
<dbReference type="GO" id="GO:0071161">
    <property type="term" value="F:cyanophycin synthetase activity (L-arginine-adding)"/>
    <property type="evidence" value="ECO:0007669"/>
    <property type="project" value="UniProtKB-EC"/>
</dbReference>
<dbReference type="Proteomes" id="UP001258181">
    <property type="component" value="Unassembled WGS sequence"/>
</dbReference>
<evidence type="ECO:0000256" key="12">
    <source>
        <dbReference type="ARBA" id="ARBA00048094"/>
    </source>
</evidence>
<evidence type="ECO:0000256" key="5">
    <source>
        <dbReference type="ARBA" id="ARBA00012968"/>
    </source>
</evidence>
<dbReference type="Pfam" id="PF08245">
    <property type="entry name" value="Mur_ligase_M"/>
    <property type="match status" value="1"/>
</dbReference>
<evidence type="ECO:0000256" key="8">
    <source>
        <dbReference type="ARBA" id="ARBA00022598"/>
    </source>
</evidence>
<evidence type="ECO:0000256" key="13">
    <source>
        <dbReference type="ARBA" id="ARBA00048425"/>
    </source>
</evidence>
<comment type="subunit">
    <text evidence="4">Homodimer.</text>
</comment>
<evidence type="ECO:0000256" key="6">
    <source>
        <dbReference type="ARBA" id="ARBA00013005"/>
    </source>
</evidence>
<dbReference type="SUPFAM" id="SSF56059">
    <property type="entry name" value="Glutathione synthetase ATP-binding domain-like"/>
    <property type="match status" value="1"/>
</dbReference>
<dbReference type="GO" id="GO:0071160">
    <property type="term" value="F:cyanophycin synthetase activity (L-aspartate-adding)"/>
    <property type="evidence" value="ECO:0007669"/>
    <property type="project" value="UniProtKB-EC"/>
</dbReference>
<evidence type="ECO:0000256" key="14">
    <source>
        <dbReference type="PROSITE-ProRule" id="PRU00409"/>
    </source>
</evidence>
<dbReference type="RefSeq" id="WP_310256432.1">
    <property type="nucleotide sequence ID" value="NZ_JAVDWA010000001.1"/>
</dbReference>
<dbReference type="InterPro" id="IPR036615">
    <property type="entry name" value="Mur_ligase_C_dom_sf"/>
</dbReference>
<keyword evidence="9 14" id="KW-0547">Nucleotide-binding</keyword>
<dbReference type="InterPro" id="IPR044019">
    <property type="entry name" value="Cyanophycin_syn_N"/>
</dbReference>
<sequence>MKINRVNYLTGPNLYSFKPTIWIELDIEEFEEKPSNLLPNFADKLLQVIPTLHTHTCSRGYAGGFVERLYEGTWIGHILEHIALEIQHLAGIKVKRGKTITSERKGIYFVTYDYVEPKSGFYAFEAALEIVTAILEGNEISAGSYIQHTSDLYHLHKLGPSTDAIYQAARARKIPVERIGTNSILRLGTGRKQKSVQATISSQSSYLAVENSCDKDMTKTLLKSAGLPVPSGDVVSNELDLLQSAERIGYPLVIKPLNGRQGQNIVTDIRNDEDLITAFRCVYSEGTQYIIERYYAGNDYRFFVVNGELVAASLRLPPIVIGDGRRTIAELIEEENQNPLRGEGHEKAMTKIPLDERTVVHLEKGGFSLESVLKKGQALAVLGNANLSTGGSAIDVTDEVHPHYRKMAIEAAAAVGLDIAGIDILSTDVTAPFINGEAAILEVNAAPGIRMHLYPSRGKSRDAGGAIVDYLFSSREEAAIPIVAVTGTNGKTTTSRLVSHLLKKDNVTVGLTCSDGVWVGDHQLDAGDCSGPKSARKVLSHPGVDAAVLETARGGMLREGLAFRYCDVGIVTNVSEDHLGLNGVETLDDLKKLKQTVPEVVLPEGTCVLNADDPLCVDMAEHTNGKVVYFSLSLMNPVVQDALKSGSKVWYLENDWVMFSESGKTERFLPVSHIPLTINGAARHNIANVLAALAAAHSLGHQLSELRSKVITFMPTETQNRGRFNLVDIQDRTIVVDYAHNPAGLRALFETVDHLKKGRVITVGSAAGDRKDNTIKEMGRIFGNHSDIFIIKEDLNLRGRMPGETVHFLYEGLKESQGQPDVHVYPKELEAMSQAWERSQPGDIIVFLYDDYTSIESFLEKMKNTESESILQKAK</sequence>
<comment type="catalytic activity">
    <reaction evidence="12">
        <text>[L-4-(L-arginin-2-N-yl)aspartate](n)-L-aspartate + L-arginine + ATP = [L-4-(L-arginin-2-N-yl)aspartate](n+1) + ADP + phosphate + H(+)</text>
        <dbReference type="Rhea" id="RHEA:23888"/>
        <dbReference type="Rhea" id="RHEA-COMP:13732"/>
        <dbReference type="Rhea" id="RHEA-COMP:13733"/>
        <dbReference type="ChEBI" id="CHEBI:15378"/>
        <dbReference type="ChEBI" id="CHEBI:30616"/>
        <dbReference type="ChEBI" id="CHEBI:32682"/>
        <dbReference type="ChEBI" id="CHEBI:43474"/>
        <dbReference type="ChEBI" id="CHEBI:137986"/>
        <dbReference type="ChEBI" id="CHEBI:137990"/>
        <dbReference type="ChEBI" id="CHEBI:456216"/>
        <dbReference type="EC" id="6.3.2.30"/>
    </reaction>
</comment>
<keyword evidence="8 16" id="KW-0436">Ligase</keyword>
<evidence type="ECO:0000259" key="15">
    <source>
        <dbReference type="PROSITE" id="PS50975"/>
    </source>
</evidence>
<dbReference type="Pfam" id="PF02875">
    <property type="entry name" value="Mur_ligase_C"/>
    <property type="match status" value="1"/>
</dbReference>
<comment type="pathway">
    <text evidence="2">Cell wall biogenesis; peptidoglycan biosynthesis.</text>
</comment>
<dbReference type="EMBL" id="JAVDWA010000001">
    <property type="protein sequence ID" value="MDR7071723.1"/>
    <property type="molecule type" value="Genomic_DNA"/>
</dbReference>
<comment type="function">
    <text evidence="1">Catalyzes the ATP-dependent polymerization of arginine and aspartate to multi-L-arginyl-poly-L-aspartic acid (cyanophycin; a water-insoluble reserve polymer).</text>
</comment>
<comment type="caution">
    <text evidence="16">The sequence shown here is derived from an EMBL/GenBank/DDBJ whole genome shotgun (WGS) entry which is preliminary data.</text>
</comment>
<dbReference type="SUPFAM" id="SSF53623">
    <property type="entry name" value="MurD-like peptide ligases, catalytic domain"/>
    <property type="match status" value="1"/>
</dbReference>
<dbReference type="InterPro" id="IPR013221">
    <property type="entry name" value="Mur_ligase_cen"/>
</dbReference>
<organism evidence="16 17">
    <name type="scientific">Fictibacillus barbaricus</name>
    <dbReference type="NCBI Taxonomy" id="182136"/>
    <lineage>
        <taxon>Bacteria</taxon>
        <taxon>Bacillati</taxon>
        <taxon>Bacillota</taxon>
        <taxon>Bacilli</taxon>
        <taxon>Bacillales</taxon>
        <taxon>Fictibacillaceae</taxon>
        <taxon>Fictibacillus</taxon>
    </lineage>
</organism>
<comment type="catalytic activity">
    <reaction evidence="13">
        <text>[L-4-(L-arginin-2-N-yl)aspartate](n) + L-aspartate + ATP = [L-4-(L-arginin-2-N-yl)aspartate](n)-L-aspartate + ADP + phosphate + H(+)</text>
        <dbReference type="Rhea" id="RHEA:13277"/>
        <dbReference type="Rhea" id="RHEA-COMP:13728"/>
        <dbReference type="Rhea" id="RHEA-COMP:13733"/>
        <dbReference type="ChEBI" id="CHEBI:15378"/>
        <dbReference type="ChEBI" id="CHEBI:29991"/>
        <dbReference type="ChEBI" id="CHEBI:30616"/>
        <dbReference type="ChEBI" id="CHEBI:43474"/>
        <dbReference type="ChEBI" id="CHEBI:137986"/>
        <dbReference type="ChEBI" id="CHEBI:137990"/>
        <dbReference type="ChEBI" id="CHEBI:456216"/>
        <dbReference type="EC" id="6.3.2.29"/>
    </reaction>
</comment>
<dbReference type="Pfam" id="PF08443">
    <property type="entry name" value="RimK"/>
    <property type="match status" value="1"/>
</dbReference>
<dbReference type="InterPro" id="IPR011810">
    <property type="entry name" value="Cya_phycin_syn"/>
</dbReference>
<dbReference type="Gene3D" id="3.90.190.20">
    <property type="entry name" value="Mur ligase, C-terminal domain"/>
    <property type="match status" value="1"/>
</dbReference>
<evidence type="ECO:0000256" key="9">
    <source>
        <dbReference type="ARBA" id="ARBA00022741"/>
    </source>
</evidence>
<reference evidence="16 17" key="1">
    <citation type="submission" date="2023-07" db="EMBL/GenBank/DDBJ databases">
        <title>Sorghum-associated microbial communities from plants grown in Nebraska, USA.</title>
        <authorList>
            <person name="Schachtman D."/>
        </authorList>
    </citation>
    <scope>NUCLEOTIDE SEQUENCE [LARGE SCALE GENOMIC DNA]</scope>
    <source>
        <strain evidence="16 17">BE211</strain>
    </source>
</reference>
<gene>
    <name evidence="16" type="ORF">J2X07_000698</name>
</gene>
<evidence type="ECO:0000256" key="4">
    <source>
        <dbReference type="ARBA" id="ARBA00011738"/>
    </source>
</evidence>
<dbReference type="InterPro" id="IPR036565">
    <property type="entry name" value="Mur-like_cat_sf"/>
</dbReference>
<dbReference type="EC" id="6.3.2.29" evidence="6"/>
<evidence type="ECO:0000256" key="7">
    <source>
        <dbReference type="ARBA" id="ARBA00022036"/>
    </source>
</evidence>
<dbReference type="NCBIfam" id="TIGR02068">
    <property type="entry name" value="cya_phycin_syn"/>
    <property type="match status" value="1"/>
</dbReference>
<dbReference type="SUPFAM" id="SSF53244">
    <property type="entry name" value="MurD-like peptide ligases, peptide-binding domain"/>
    <property type="match status" value="1"/>
</dbReference>
<evidence type="ECO:0000256" key="10">
    <source>
        <dbReference type="ARBA" id="ARBA00022840"/>
    </source>
</evidence>